<feature type="region of interest" description="Disordered" evidence="1">
    <location>
        <begin position="244"/>
        <end position="269"/>
    </location>
</feature>
<keyword evidence="4" id="KW-1185">Reference proteome</keyword>
<gene>
    <name evidence="3" type="ORF">AMORRO_LOCUS4922</name>
</gene>
<feature type="non-terminal residue" evidence="3">
    <location>
        <position position="269"/>
    </location>
</feature>
<evidence type="ECO:0000313" key="4">
    <source>
        <dbReference type="Proteomes" id="UP000789342"/>
    </source>
</evidence>
<feature type="compositionally biased region" description="Polar residues" evidence="1">
    <location>
        <begin position="251"/>
        <end position="269"/>
    </location>
</feature>
<evidence type="ECO:0000259" key="2">
    <source>
        <dbReference type="PROSITE" id="PS50011"/>
    </source>
</evidence>
<dbReference type="GO" id="GO:0005524">
    <property type="term" value="F:ATP binding"/>
    <property type="evidence" value="ECO:0007669"/>
    <property type="project" value="InterPro"/>
</dbReference>
<accession>A0A9N9AQI2</accession>
<dbReference type="OrthoDB" id="6718656at2759"/>
<sequence>SVVDESEYNKYIKRVEDIRYCRDCEKERISYGWCKDCQTEYLKRNFAEWSSGHATIDKLIQHTQINATQTCDYLEWIDFKEFELVEFVADGGFGTVYKGEWLRGPRWNWDENDQMWCRSGPMTIALKRLKDSQNISSDFLKQVETHYRCLQSGSLADCFGITRDETGAYMFVMRFYENGNLYQYLDKSNGVMSWRDMVDMLWGVAGGLERIHSEGLFHSNLHGGNLLIEDESVSTDARIADVGLHGPANEPITTEVPSKLKTSPNENPT</sequence>
<dbReference type="Proteomes" id="UP000789342">
    <property type="component" value="Unassembled WGS sequence"/>
</dbReference>
<dbReference type="PANTHER" id="PTHR44329">
    <property type="entry name" value="SERINE/THREONINE-PROTEIN KINASE TNNI3K-RELATED"/>
    <property type="match status" value="1"/>
</dbReference>
<dbReference type="EMBL" id="CAJVPV010002817">
    <property type="protein sequence ID" value="CAG8536543.1"/>
    <property type="molecule type" value="Genomic_DNA"/>
</dbReference>
<name>A0A9N9AQI2_9GLOM</name>
<protein>
    <submittedName>
        <fullName evidence="3">11309_t:CDS:1</fullName>
    </submittedName>
</protein>
<proteinExistence type="predicted"/>
<dbReference type="InterPro" id="IPR051681">
    <property type="entry name" value="Ser/Thr_Kinases-Pseudokinases"/>
</dbReference>
<dbReference type="AlphaFoldDB" id="A0A9N9AQI2"/>
<dbReference type="InterPro" id="IPR000719">
    <property type="entry name" value="Prot_kinase_dom"/>
</dbReference>
<comment type="caution">
    <text evidence="3">The sequence shown here is derived from an EMBL/GenBank/DDBJ whole genome shotgun (WGS) entry which is preliminary data.</text>
</comment>
<reference evidence="3" key="1">
    <citation type="submission" date="2021-06" db="EMBL/GenBank/DDBJ databases">
        <authorList>
            <person name="Kallberg Y."/>
            <person name="Tangrot J."/>
            <person name="Rosling A."/>
        </authorList>
    </citation>
    <scope>NUCLEOTIDE SEQUENCE</scope>
    <source>
        <strain evidence="3">CL551</strain>
    </source>
</reference>
<dbReference type="InterPro" id="IPR001245">
    <property type="entry name" value="Ser-Thr/Tyr_kinase_cat_dom"/>
</dbReference>
<dbReference type="PROSITE" id="PS50011">
    <property type="entry name" value="PROTEIN_KINASE_DOM"/>
    <property type="match status" value="1"/>
</dbReference>
<evidence type="ECO:0000256" key="1">
    <source>
        <dbReference type="SAM" id="MobiDB-lite"/>
    </source>
</evidence>
<dbReference type="Pfam" id="PF07714">
    <property type="entry name" value="PK_Tyr_Ser-Thr"/>
    <property type="match status" value="1"/>
</dbReference>
<evidence type="ECO:0000313" key="3">
    <source>
        <dbReference type="EMBL" id="CAG8536543.1"/>
    </source>
</evidence>
<feature type="domain" description="Protein kinase" evidence="2">
    <location>
        <begin position="82"/>
        <end position="269"/>
    </location>
</feature>
<dbReference type="SUPFAM" id="SSF56112">
    <property type="entry name" value="Protein kinase-like (PK-like)"/>
    <property type="match status" value="1"/>
</dbReference>
<organism evidence="3 4">
    <name type="scientific">Acaulospora morrowiae</name>
    <dbReference type="NCBI Taxonomy" id="94023"/>
    <lineage>
        <taxon>Eukaryota</taxon>
        <taxon>Fungi</taxon>
        <taxon>Fungi incertae sedis</taxon>
        <taxon>Mucoromycota</taxon>
        <taxon>Glomeromycotina</taxon>
        <taxon>Glomeromycetes</taxon>
        <taxon>Diversisporales</taxon>
        <taxon>Acaulosporaceae</taxon>
        <taxon>Acaulospora</taxon>
    </lineage>
</organism>
<dbReference type="InterPro" id="IPR011009">
    <property type="entry name" value="Kinase-like_dom_sf"/>
</dbReference>
<dbReference type="Gene3D" id="1.10.510.10">
    <property type="entry name" value="Transferase(Phosphotransferase) domain 1"/>
    <property type="match status" value="1"/>
</dbReference>
<dbReference type="GO" id="GO:0004674">
    <property type="term" value="F:protein serine/threonine kinase activity"/>
    <property type="evidence" value="ECO:0007669"/>
    <property type="project" value="TreeGrafter"/>
</dbReference>